<gene>
    <name evidence="2" type="ORF">MNBD_CHLOROFLEXI01-949</name>
</gene>
<dbReference type="SUPFAM" id="SSF56112">
    <property type="entry name" value="Protein kinase-like (PK-like)"/>
    <property type="match status" value="1"/>
</dbReference>
<dbReference type="EMBL" id="UOEU01000666">
    <property type="protein sequence ID" value="VAW37508.1"/>
    <property type="molecule type" value="Genomic_DNA"/>
</dbReference>
<feature type="domain" description="Aminoglycoside phosphotransferase" evidence="1">
    <location>
        <begin position="192"/>
        <end position="291"/>
    </location>
</feature>
<dbReference type="InterPro" id="IPR011009">
    <property type="entry name" value="Kinase-like_dom_sf"/>
</dbReference>
<protein>
    <recommendedName>
        <fullName evidence="1">Aminoglycoside phosphotransferase domain-containing protein</fullName>
    </recommendedName>
</protein>
<sequence>MMDNRVEAITKGTLAPLVCKVVGEKTAATPSRGQAVITQWQVESIHGGWGGAVGGTALYRFTGQTEQNVLWSLVLKILYERPGESETSPYYWKREYELYRSGLLNRLPDVGLTPPTIYGFAQFSDSCWIWMADIQDEKKSWALADYRVVSRRLGRFNGAYLCNQPIPDDVWLSDSWHCAIVPPLADTFERLDDFMQHPLAQCALPLTEKEAILSIWQERDRFCNALATLPQTFCHLDAFRRNIFHREQDSILIDWAMAGRAAIGEELVTMVSLSIYFAEHPADFADVLDEAVFSGYIAGLRDVGWQGDTQLARLGYCCAMVLRGLAGVQQDLKLLVDEDQHAQFRKMIDYEDSPTAMMEIADNFAHVRRFRLLKMANEARQLLEEFDENNYNSHIYSNS</sequence>
<dbReference type="AlphaFoldDB" id="A0A3B0V1Y1"/>
<name>A0A3B0V1Y1_9ZZZZ</name>
<dbReference type="InterPro" id="IPR002575">
    <property type="entry name" value="Aminoglycoside_PTrfase"/>
</dbReference>
<reference evidence="2" key="1">
    <citation type="submission" date="2018-06" db="EMBL/GenBank/DDBJ databases">
        <authorList>
            <person name="Zhirakovskaya E."/>
        </authorList>
    </citation>
    <scope>NUCLEOTIDE SEQUENCE</scope>
</reference>
<proteinExistence type="predicted"/>
<evidence type="ECO:0000259" key="1">
    <source>
        <dbReference type="Pfam" id="PF01636"/>
    </source>
</evidence>
<evidence type="ECO:0000313" key="2">
    <source>
        <dbReference type="EMBL" id="VAW37508.1"/>
    </source>
</evidence>
<organism evidence="2">
    <name type="scientific">hydrothermal vent metagenome</name>
    <dbReference type="NCBI Taxonomy" id="652676"/>
    <lineage>
        <taxon>unclassified sequences</taxon>
        <taxon>metagenomes</taxon>
        <taxon>ecological metagenomes</taxon>
    </lineage>
</organism>
<accession>A0A3B0V1Y1</accession>
<dbReference type="Pfam" id="PF01636">
    <property type="entry name" value="APH"/>
    <property type="match status" value="1"/>
</dbReference>